<dbReference type="PANTHER" id="PTHR35399:SF4">
    <property type="entry name" value="MEMBRANE PROTEIN"/>
    <property type="match status" value="1"/>
</dbReference>
<gene>
    <name evidence="2" type="ORF">MARGE09_P0057</name>
</gene>
<dbReference type="InterPro" id="IPR011659">
    <property type="entry name" value="WD40"/>
</dbReference>
<dbReference type="Pfam" id="PF07676">
    <property type="entry name" value="PD40"/>
    <property type="match status" value="1"/>
</dbReference>
<name>A0AAN1WE10_9GAMM</name>
<evidence type="ECO:0000313" key="2">
    <source>
        <dbReference type="EMBL" id="BCD95858.1"/>
    </source>
</evidence>
<evidence type="ECO:0008006" key="4">
    <source>
        <dbReference type="Google" id="ProtNLM"/>
    </source>
</evidence>
<keyword evidence="1" id="KW-0732">Signal</keyword>
<protein>
    <recommendedName>
        <fullName evidence="4">DUF839 domain-containing protein</fullName>
    </recommendedName>
</protein>
<dbReference type="InterPro" id="IPR011042">
    <property type="entry name" value="6-blade_b-propeller_TolB-like"/>
</dbReference>
<dbReference type="Gene3D" id="2.120.10.30">
    <property type="entry name" value="TolB, C-terminal domain"/>
    <property type="match status" value="1"/>
</dbReference>
<keyword evidence="3" id="KW-1185">Reference proteome</keyword>
<feature type="chain" id="PRO_5042916597" description="DUF839 domain-containing protein" evidence="1">
    <location>
        <begin position="25"/>
        <end position="383"/>
    </location>
</feature>
<dbReference type="Proteomes" id="UP001320119">
    <property type="component" value="Chromosome"/>
</dbReference>
<dbReference type="KEGG" id="marq:MARGE09_P0057"/>
<feature type="signal peptide" evidence="1">
    <location>
        <begin position="1"/>
        <end position="24"/>
    </location>
</feature>
<proteinExistence type="predicted"/>
<evidence type="ECO:0000256" key="1">
    <source>
        <dbReference type="SAM" id="SignalP"/>
    </source>
</evidence>
<dbReference type="EMBL" id="AP023086">
    <property type="protein sequence ID" value="BCD95858.1"/>
    <property type="molecule type" value="Genomic_DNA"/>
</dbReference>
<dbReference type="Pfam" id="PF05787">
    <property type="entry name" value="PhoX"/>
    <property type="match status" value="1"/>
</dbReference>
<dbReference type="AlphaFoldDB" id="A0AAN1WE10"/>
<dbReference type="InterPro" id="IPR008557">
    <property type="entry name" value="PhoX"/>
</dbReference>
<evidence type="ECO:0000313" key="3">
    <source>
        <dbReference type="Proteomes" id="UP001320119"/>
    </source>
</evidence>
<dbReference type="RefSeq" id="WP_236985327.1">
    <property type="nucleotide sequence ID" value="NZ_AP023086.1"/>
</dbReference>
<dbReference type="SUPFAM" id="SSF101898">
    <property type="entry name" value="NHL repeat"/>
    <property type="match status" value="1"/>
</dbReference>
<reference evidence="2 3" key="1">
    <citation type="journal article" date="2022" name="IScience">
        <title>An ultrasensitive nanofiber-based assay for enzymatic hydrolysis and deep-sea microbial degradation of cellulose.</title>
        <authorList>
            <person name="Tsudome M."/>
            <person name="Tachioka M."/>
            <person name="Miyazaki M."/>
            <person name="Uchimura K."/>
            <person name="Tsuda M."/>
            <person name="Takaki Y."/>
            <person name="Deguchi S."/>
        </authorList>
    </citation>
    <scope>NUCLEOTIDE SEQUENCE [LARGE SCALE GENOMIC DNA]</scope>
    <source>
        <strain evidence="2 3">GE09</strain>
    </source>
</reference>
<accession>A0AAN1WE10</accession>
<sequence>MTTRRKVLSHAMVAMATAPSLSRATTTKPAVPNLDDTWLDEAHQATLPKGTTLRIVAKSSQQPAAKSNYLWHGAPDGGACFSTPDGGWIYVSNSEMPNNTGGCGAIRFNQKADIVDAYSILQNTTRNCAGGVSLWNTWLSCEETDTGLVYECDPLGQKPARALPALGSFNHEAAAMDPTTGHVFLTEDKPDGCLYRFTPKKPGDLSQGTLEVGVIKNKALTLTWQAIPDPSAKKLPVRYQIKQAARFRGGEGIVYHNGSVFFTTKIDNRVWSLALDNYSLGVVYDASHFLSPVLTGVDNIEVSQNGQLLVAEDGGNMQIAALTPNGGAVPLITLHNQKASEITGPAFSPDGSKLYFSSQRGFNGKSENGITYELSLPWNAQVS</sequence>
<dbReference type="PANTHER" id="PTHR35399">
    <property type="entry name" value="SLR8030 PROTEIN"/>
    <property type="match status" value="1"/>
</dbReference>
<organism evidence="2 3">
    <name type="scientific">Marinagarivorans cellulosilyticus</name>
    <dbReference type="NCBI Taxonomy" id="2721545"/>
    <lineage>
        <taxon>Bacteria</taxon>
        <taxon>Pseudomonadati</taxon>
        <taxon>Pseudomonadota</taxon>
        <taxon>Gammaproteobacteria</taxon>
        <taxon>Cellvibrionales</taxon>
        <taxon>Cellvibrionaceae</taxon>
        <taxon>Marinagarivorans</taxon>
    </lineage>
</organism>